<dbReference type="InterPro" id="IPR036280">
    <property type="entry name" value="Multihaem_cyt_sf"/>
</dbReference>
<dbReference type="AlphaFoldDB" id="A0A1G8JJG4"/>
<dbReference type="OrthoDB" id="9790557at2"/>
<accession>A0A1G8JJG4</accession>
<feature type="transmembrane region" description="Helical" evidence="1">
    <location>
        <begin position="7"/>
        <end position="24"/>
    </location>
</feature>
<evidence type="ECO:0000313" key="3">
    <source>
        <dbReference type="Proteomes" id="UP000198656"/>
    </source>
</evidence>
<dbReference type="RefSeq" id="WP_034602384.1">
    <property type="nucleotide sequence ID" value="NZ_FNCP01000033.1"/>
</dbReference>
<evidence type="ECO:0000256" key="1">
    <source>
        <dbReference type="SAM" id="Phobius"/>
    </source>
</evidence>
<proteinExistence type="predicted"/>
<dbReference type="SUPFAM" id="SSF48695">
    <property type="entry name" value="Multiheme cytochromes"/>
    <property type="match status" value="1"/>
</dbReference>
<organism evidence="2 3">
    <name type="scientific">Desulfosporosinus hippei DSM 8344</name>
    <dbReference type="NCBI Taxonomy" id="1121419"/>
    <lineage>
        <taxon>Bacteria</taxon>
        <taxon>Bacillati</taxon>
        <taxon>Bacillota</taxon>
        <taxon>Clostridia</taxon>
        <taxon>Eubacteriales</taxon>
        <taxon>Desulfitobacteriaceae</taxon>
        <taxon>Desulfosporosinus</taxon>
    </lineage>
</organism>
<keyword evidence="1" id="KW-1133">Transmembrane helix</keyword>
<reference evidence="3" key="1">
    <citation type="submission" date="2016-10" db="EMBL/GenBank/DDBJ databases">
        <authorList>
            <person name="Varghese N."/>
            <person name="Submissions S."/>
        </authorList>
    </citation>
    <scope>NUCLEOTIDE SEQUENCE [LARGE SCALE GENOMIC DNA]</scope>
    <source>
        <strain evidence="3">DSM 8344</strain>
    </source>
</reference>
<dbReference type="EMBL" id="FNCP01000033">
    <property type="protein sequence ID" value="SDI31404.1"/>
    <property type="molecule type" value="Genomic_DNA"/>
</dbReference>
<dbReference type="NCBIfam" id="NF038038">
    <property type="entry name" value="cytoc_DsrJ"/>
    <property type="match status" value="1"/>
</dbReference>
<evidence type="ECO:0000313" key="2">
    <source>
        <dbReference type="EMBL" id="SDI31404.1"/>
    </source>
</evidence>
<evidence type="ECO:0008006" key="4">
    <source>
        <dbReference type="Google" id="ProtNLM"/>
    </source>
</evidence>
<dbReference type="InterPro" id="IPR047668">
    <property type="entry name" value="DsrJ"/>
</dbReference>
<keyword evidence="1" id="KW-0812">Transmembrane</keyword>
<keyword evidence="1" id="KW-0472">Membrane</keyword>
<dbReference type="Proteomes" id="UP000198656">
    <property type="component" value="Unassembled WGS sequence"/>
</dbReference>
<gene>
    <name evidence="2" type="ORF">SAMN05443529_13313</name>
</gene>
<dbReference type="STRING" id="1121419.SAMN05443529_13313"/>
<sequence length="140" mass="15932">MFKGGKIIAGLIIGVALLSIPFFYNLGKPNKAPVINLDTPAIRQLEVKECIESTEFMKANHMKLLYQWREEGVRDGKTEYINSKGKAYRLSFQTCLNCHYNPGVKTSDQFCVSCHNYAAVKPNCWECHLLPDPHPDEKKQ</sequence>
<keyword evidence="3" id="KW-1185">Reference proteome</keyword>
<name>A0A1G8JJG4_9FIRM</name>
<protein>
    <recommendedName>
        <fullName evidence="4">Sulfite reductase-associated electron transfer protein DsrJ</fullName>
    </recommendedName>
</protein>